<dbReference type="SUPFAM" id="SSF48452">
    <property type="entry name" value="TPR-like"/>
    <property type="match status" value="1"/>
</dbReference>
<evidence type="ECO:0000313" key="5">
    <source>
        <dbReference type="Proteomes" id="UP000050863"/>
    </source>
</evidence>
<gene>
    <name evidence="4" type="ORF">CQ12_02750</name>
</gene>
<evidence type="ECO:0000256" key="1">
    <source>
        <dbReference type="ARBA" id="ARBA00023125"/>
    </source>
</evidence>
<dbReference type="OrthoDB" id="54411at2"/>
<dbReference type="InterPro" id="IPR001867">
    <property type="entry name" value="OmpR/PhoB-type_DNA-bd"/>
</dbReference>
<evidence type="ECO:0000256" key="2">
    <source>
        <dbReference type="PROSITE-ProRule" id="PRU01091"/>
    </source>
</evidence>
<sequence>MRYLFEDYTFDTERRELHRAADAVSVTPQVFDLLDYLIRNRERVVSKDDLISAVWKGRIVSDAALTTRLNAARNAIGDSGEGQRLIKTLPRKGFRFVGTVQEAPLCATAAVVAGPSHQMPGRNLPPHLSIVVLPFANLSGEAEQDCFVDGVTESLTTDLSRIGGSFVIARNSAFSYKGKSIDVRQVGRDLNIRYALEGSVHRSSNRLRVNVQLVDAQTATHLWTERFEKPVADLFDMQDEIVSRLANALDVQLVVAEARRAERSLNPDALDLAFQGFACLYKGPTPEHLTRARDFFERALAIDTRNVRAIVGLAIVDFRMAITLRTDNKTELLSAAATKAVKALSLEPDDTFAHLVLGGVYIMTNRAAEGIAECERVLAIDRNAAWAHSSIGVAKIHMGRPAETEGHVLEAFRLSPRDTLAHQWMDIVGTAKMHLSADAEAADWLRRSIETNRNYPVAHFALAAALGQLGALDDAQAAAKAGLALDPDFTIRRFRVGSSSDDPTYLAGRARICEGLRLAGVPEG</sequence>
<organism evidence="4 5">
    <name type="scientific">Bradyrhizobium jicamae</name>
    <dbReference type="NCBI Taxonomy" id="280332"/>
    <lineage>
        <taxon>Bacteria</taxon>
        <taxon>Pseudomonadati</taxon>
        <taxon>Pseudomonadota</taxon>
        <taxon>Alphaproteobacteria</taxon>
        <taxon>Hyphomicrobiales</taxon>
        <taxon>Nitrobacteraceae</taxon>
        <taxon>Bradyrhizobium</taxon>
    </lineage>
</organism>
<dbReference type="InterPro" id="IPR019734">
    <property type="entry name" value="TPR_rpt"/>
</dbReference>
<evidence type="ECO:0000259" key="3">
    <source>
        <dbReference type="PROSITE" id="PS51755"/>
    </source>
</evidence>
<dbReference type="Proteomes" id="UP000050863">
    <property type="component" value="Unassembled WGS sequence"/>
</dbReference>
<dbReference type="GO" id="GO:0006355">
    <property type="term" value="P:regulation of DNA-templated transcription"/>
    <property type="evidence" value="ECO:0007669"/>
    <property type="project" value="InterPro"/>
</dbReference>
<dbReference type="EMBL" id="LLXZ01000120">
    <property type="protein sequence ID" value="KRR06064.1"/>
    <property type="molecule type" value="Genomic_DNA"/>
</dbReference>
<dbReference type="InterPro" id="IPR016032">
    <property type="entry name" value="Sig_transdc_resp-reg_C-effctor"/>
</dbReference>
<accession>A0A0R3LLL7</accession>
<dbReference type="SMART" id="SM00862">
    <property type="entry name" value="Trans_reg_C"/>
    <property type="match status" value="1"/>
</dbReference>
<reference evidence="4 5" key="1">
    <citation type="submission" date="2014-03" db="EMBL/GenBank/DDBJ databases">
        <title>Bradyrhizobium valentinum sp. nov., isolated from effective nodules of Lupinus mariae-josephae, a lupine endemic of basic-lime soils in Eastern Spain.</title>
        <authorList>
            <person name="Duran D."/>
            <person name="Rey L."/>
            <person name="Navarro A."/>
            <person name="Busquets A."/>
            <person name="Imperial J."/>
            <person name="Ruiz-Argueso T."/>
        </authorList>
    </citation>
    <scope>NUCLEOTIDE SEQUENCE [LARGE SCALE GENOMIC DNA]</scope>
    <source>
        <strain evidence="4 5">PAC68</strain>
    </source>
</reference>
<dbReference type="InterPro" id="IPR011990">
    <property type="entry name" value="TPR-like_helical_dom_sf"/>
</dbReference>
<dbReference type="RefSeq" id="WP_057837049.1">
    <property type="nucleotide sequence ID" value="NZ_LLXZ01000120.1"/>
</dbReference>
<protein>
    <submittedName>
        <fullName evidence="4">Adenylate cyclase</fullName>
    </submittedName>
</protein>
<comment type="caution">
    <text evidence="4">The sequence shown here is derived from an EMBL/GenBank/DDBJ whole genome shotgun (WGS) entry which is preliminary data.</text>
</comment>
<dbReference type="SUPFAM" id="SSF46894">
    <property type="entry name" value="C-terminal effector domain of the bipartite response regulators"/>
    <property type="match status" value="1"/>
</dbReference>
<feature type="domain" description="OmpR/PhoB-type" evidence="3">
    <location>
        <begin position="1"/>
        <end position="98"/>
    </location>
</feature>
<dbReference type="Pfam" id="PF00486">
    <property type="entry name" value="Trans_reg_C"/>
    <property type="match status" value="1"/>
</dbReference>
<dbReference type="GO" id="GO:0003677">
    <property type="term" value="F:DNA binding"/>
    <property type="evidence" value="ECO:0007669"/>
    <property type="project" value="UniProtKB-UniRule"/>
</dbReference>
<dbReference type="CDD" id="cd00383">
    <property type="entry name" value="trans_reg_C"/>
    <property type="match status" value="1"/>
</dbReference>
<dbReference type="Gene3D" id="3.40.50.10070">
    <property type="entry name" value="TolB, N-terminal domain"/>
    <property type="match status" value="1"/>
</dbReference>
<dbReference type="STRING" id="280332.CQ12_02750"/>
<proteinExistence type="predicted"/>
<dbReference type="GO" id="GO:0000160">
    <property type="term" value="P:phosphorelay signal transduction system"/>
    <property type="evidence" value="ECO:0007669"/>
    <property type="project" value="InterPro"/>
</dbReference>
<feature type="DNA-binding region" description="OmpR/PhoB-type" evidence="2">
    <location>
        <begin position="1"/>
        <end position="98"/>
    </location>
</feature>
<keyword evidence="5" id="KW-1185">Reference proteome</keyword>
<name>A0A0R3LLL7_9BRAD</name>
<dbReference type="SMART" id="SM00028">
    <property type="entry name" value="TPR"/>
    <property type="match status" value="3"/>
</dbReference>
<dbReference type="PROSITE" id="PS51755">
    <property type="entry name" value="OMPR_PHOB"/>
    <property type="match status" value="1"/>
</dbReference>
<evidence type="ECO:0000313" key="4">
    <source>
        <dbReference type="EMBL" id="KRR06064.1"/>
    </source>
</evidence>
<dbReference type="InterPro" id="IPR036388">
    <property type="entry name" value="WH-like_DNA-bd_sf"/>
</dbReference>
<keyword evidence="1 2" id="KW-0238">DNA-binding</keyword>
<dbReference type="AlphaFoldDB" id="A0A0R3LLL7"/>
<dbReference type="Gene3D" id="1.10.10.10">
    <property type="entry name" value="Winged helix-like DNA-binding domain superfamily/Winged helix DNA-binding domain"/>
    <property type="match status" value="1"/>
</dbReference>
<dbReference type="Gene3D" id="1.25.40.10">
    <property type="entry name" value="Tetratricopeptide repeat domain"/>
    <property type="match status" value="2"/>
</dbReference>